<dbReference type="InterPro" id="IPR029055">
    <property type="entry name" value="Ntn_hydrolases_N"/>
</dbReference>
<dbReference type="InterPro" id="IPR017932">
    <property type="entry name" value="GATase_2_dom"/>
</dbReference>
<evidence type="ECO:0000256" key="5">
    <source>
        <dbReference type="ARBA" id="ARBA00022755"/>
    </source>
</evidence>
<evidence type="ECO:0000256" key="9">
    <source>
        <dbReference type="PIRSR" id="PIRSR000485-1"/>
    </source>
</evidence>
<accession>A0A3D8IYV3</accession>
<feature type="active site" description="Nucleophile" evidence="7 9">
    <location>
        <position position="8"/>
    </location>
</feature>
<comment type="similarity">
    <text evidence="2 7 8">In the C-terminal section; belongs to the purine/pyrimidine phosphoribosyltransferase family.</text>
</comment>
<dbReference type="InterPro" id="IPR029057">
    <property type="entry name" value="PRTase-like"/>
</dbReference>
<dbReference type="CDD" id="cd06223">
    <property type="entry name" value="PRTases_typeI"/>
    <property type="match status" value="1"/>
</dbReference>
<feature type="binding site" evidence="7 10">
    <location>
        <position position="355"/>
    </location>
    <ligand>
        <name>Mg(2+)</name>
        <dbReference type="ChEBI" id="CHEBI:18420"/>
    </ligand>
</feature>
<dbReference type="GO" id="GO:0051539">
    <property type="term" value="F:4 iron, 4 sulfur cluster binding"/>
    <property type="evidence" value="ECO:0007669"/>
    <property type="project" value="UniProtKB-KW"/>
</dbReference>
<proteinExistence type="inferred from homology"/>
<evidence type="ECO:0000256" key="4">
    <source>
        <dbReference type="ARBA" id="ARBA00022679"/>
    </source>
</evidence>
<dbReference type="RefSeq" id="WP_115569964.1">
    <property type="nucleotide sequence ID" value="NZ_NXLV01000014.1"/>
</dbReference>
<dbReference type="InterPro" id="IPR005854">
    <property type="entry name" value="PurF"/>
</dbReference>
<keyword evidence="7 11" id="KW-0408">Iron</keyword>
<keyword evidence="7" id="KW-0004">4Fe-4S</keyword>
<evidence type="ECO:0000313" key="14">
    <source>
        <dbReference type="Proteomes" id="UP000257045"/>
    </source>
</evidence>
<sequence>MKHWNEECAVVGVYGVENASWLTYYSLFAMQHRGQEASGMSVFDGEKIHTHKAQGLVSEVFDENSLQTLKGNIAIGHNRYATAGKQSSSDAQPLYARCSLGEIAVVHNGNLTNAKALREKLTSEGSIFQSFLDTEVILHLIAKSQKESFEECIKECLKIIKGAYCLIFVLKDKMIVARDCYGLRPLSLAKISTESGEGYIVASESCSFDLLGAEYIRDIGAGEMLVFENGKMTSMQIFTPRDFKCVFEYIYFARPDSQVFGKNVYAIRKEMGRELARECKISADVVIPVPDSGVPSALGYALESNIPFEMGIIRNHYVGRTFIESEQSIRELKVKLKLNPIKEIIEGKRVVVIDDSVVRGTTSRQIVKILRNAGAKEVHLLISSPPTISPCYYGVDTPNRQELICSTHSLEEVRAYVGADSLYFLSLEGLARSVGGGGYCQACFDGRYIKDCFGESEE</sequence>
<keyword evidence="7 10" id="KW-0460">Magnesium</keyword>
<dbReference type="SUPFAM" id="SSF56235">
    <property type="entry name" value="N-terminal nucleophile aminohydrolases (Ntn hydrolases)"/>
    <property type="match status" value="1"/>
</dbReference>
<dbReference type="GO" id="GO:0000287">
    <property type="term" value="F:magnesium ion binding"/>
    <property type="evidence" value="ECO:0007669"/>
    <property type="project" value="UniProtKB-UniRule"/>
</dbReference>
<feature type="binding site" evidence="7 10">
    <location>
        <position position="354"/>
    </location>
    <ligand>
        <name>Mg(2+)</name>
        <dbReference type="ChEBI" id="CHEBI:18420"/>
    </ligand>
</feature>
<comment type="function">
    <text evidence="7">Catalyzes the formation of phosphoribosylamine from phosphoribosylpyrophosphate (PRPP) and glutamine.</text>
</comment>
<dbReference type="EMBL" id="NXLV01000014">
    <property type="protein sequence ID" value="RDU69741.1"/>
    <property type="molecule type" value="Genomic_DNA"/>
</dbReference>
<evidence type="ECO:0000256" key="11">
    <source>
        <dbReference type="PIRSR" id="PIRSR000485-3"/>
    </source>
</evidence>
<dbReference type="PROSITE" id="PS51278">
    <property type="entry name" value="GATASE_TYPE_2"/>
    <property type="match status" value="1"/>
</dbReference>
<dbReference type="Pfam" id="PF00156">
    <property type="entry name" value="Pribosyltran"/>
    <property type="match status" value="1"/>
</dbReference>
<dbReference type="Proteomes" id="UP000257045">
    <property type="component" value="Unassembled WGS sequence"/>
</dbReference>
<dbReference type="NCBIfam" id="TIGR01134">
    <property type="entry name" value="purF"/>
    <property type="match status" value="1"/>
</dbReference>
<dbReference type="OrthoDB" id="9801213at2"/>
<dbReference type="GO" id="GO:0004044">
    <property type="term" value="F:amidophosphoribosyltransferase activity"/>
    <property type="evidence" value="ECO:0007669"/>
    <property type="project" value="UniProtKB-UniRule"/>
</dbReference>
<dbReference type="PANTHER" id="PTHR11907">
    <property type="entry name" value="AMIDOPHOSPHORIBOSYLTRANSFERASE"/>
    <property type="match status" value="1"/>
</dbReference>
<dbReference type="EC" id="2.4.2.14" evidence="7"/>
<evidence type="ECO:0000256" key="8">
    <source>
        <dbReference type="PIRNR" id="PIRNR000485"/>
    </source>
</evidence>
<keyword evidence="7 11" id="KW-0411">Iron-sulfur</keyword>
<reference evidence="13 14" key="1">
    <citation type="submission" date="2018-04" db="EMBL/GenBank/DDBJ databases">
        <title>Novel Campyloabacter and Helicobacter Species and Strains.</title>
        <authorList>
            <person name="Mannion A.J."/>
            <person name="Shen Z."/>
            <person name="Fox J.G."/>
        </authorList>
    </citation>
    <scope>NUCLEOTIDE SEQUENCE [LARGE SCALE GENOMIC DNA]</scope>
    <source>
        <strain evidence="13 14">MIT 04-9366</strain>
    </source>
</reference>
<feature type="binding site" evidence="7 11">
    <location>
        <position position="245"/>
    </location>
    <ligand>
        <name>[4Fe-4S] cluster</name>
        <dbReference type="ChEBI" id="CHEBI:49883"/>
    </ligand>
</feature>
<evidence type="ECO:0000256" key="3">
    <source>
        <dbReference type="ARBA" id="ARBA00022676"/>
    </source>
</evidence>
<dbReference type="Gene3D" id="3.60.20.10">
    <property type="entry name" value="Glutamine Phosphoribosylpyrophosphate, subunit 1, domain 1"/>
    <property type="match status" value="1"/>
</dbReference>
<dbReference type="GO" id="GO:0006189">
    <property type="term" value="P:'de novo' IMP biosynthetic process"/>
    <property type="evidence" value="ECO:0007669"/>
    <property type="project" value="UniProtKB-UniRule"/>
</dbReference>
<keyword evidence="5 7" id="KW-0658">Purine biosynthesis</keyword>
<dbReference type="PIRSF" id="PIRSF000485">
    <property type="entry name" value="Amd_phspho_trans"/>
    <property type="match status" value="1"/>
</dbReference>
<gene>
    <name evidence="7" type="primary">purF</name>
    <name evidence="13" type="ORF">CQA58_06785</name>
</gene>
<comment type="cofactor">
    <cofactor evidence="7 11">
        <name>[4Fe-4S] cluster</name>
        <dbReference type="ChEBI" id="CHEBI:49883"/>
    </cofactor>
    <text evidence="7 11">Binds 1 [4Fe-4S] cluster per subunit.</text>
</comment>
<comment type="cofactor">
    <cofactor evidence="7 10">
        <name>Mg(2+)</name>
        <dbReference type="ChEBI" id="CHEBI:18420"/>
    </cofactor>
    <text evidence="7 10">Binds 1 Mg(2+) ion per subunit.</text>
</comment>
<keyword evidence="3 7" id="KW-0328">Glycosyltransferase</keyword>
<keyword evidence="6 7" id="KW-0315">Glutamine amidotransferase</keyword>
<dbReference type="Pfam" id="PF13537">
    <property type="entry name" value="GATase_7"/>
    <property type="match status" value="1"/>
</dbReference>
<protein>
    <recommendedName>
        <fullName evidence="7">Amidophosphoribosyltransferase</fullName>
        <shortName evidence="7">ATase</shortName>
        <ecNumber evidence="7">2.4.2.14</ecNumber>
    </recommendedName>
    <alternativeName>
        <fullName evidence="7">Glutamine phosphoribosylpyrophosphate amidotransferase</fullName>
        <shortName evidence="7">GPATase</shortName>
    </alternativeName>
</protein>
<dbReference type="SUPFAM" id="SSF53271">
    <property type="entry name" value="PRTase-like"/>
    <property type="match status" value="1"/>
</dbReference>
<dbReference type="UniPathway" id="UPA00074">
    <property type="reaction ID" value="UER00124"/>
</dbReference>
<evidence type="ECO:0000259" key="12">
    <source>
        <dbReference type="PROSITE" id="PS51278"/>
    </source>
</evidence>
<dbReference type="InterPro" id="IPR035584">
    <property type="entry name" value="PurF_N"/>
</dbReference>
<dbReference type="GO" id="GO:0009113">
    <property type="term" value="P:purine nucleobase biosynthetic process"/>
    <property type="evidence" value="ECO:0007669"/>
    <property type="project" value="UniProtKB-UniRule"/>
</dbReference>
<evidence type="ECO:0000256" key="6">
    <source>
        <dbReference type="ARBA" id="ARBA00022962"/>
    </source>
</evidence>
<keyword evidence="7 10" id="KW-0479">Metal-binding</keyword>
<comment type="pathway">
    <text evidence="1 7 8">Purine metabolism; IMP biosynthesis via de novo pathway; N(1)-(5-phospho-D-ribosyl)glycinamide from 5-phospho-alpha-D-ribose 1-diphosphate: step 1/2.</text>
</comment>
<dbReference type="InterPro" id="IPR000836">
    <property type="entry name" value="PRTase_dom"/>
</dbReference>
<evidence type="ECO:0000256" key="10">
    <source>
        <dbReference type="PIRSR" id="PIRSR000485-2"/>
    </source>
</evidence>
<comment type="catalytic activity">
    <reaction evidence="7 8">
        <text>5-phospho-beta-D-ribosylamine + L-glutamate + diphosphate = 5-phospho-alpha-D-ribose 1-diphosphate + L-glutamine + H2O</text>
        <dbReference type="Rhea" id="RHEA:14905"/>
        <dbReference type="ChEBI" id="CHEBI:15377"/>
        <dbReference type="ChEBI" id="CHEBI:29985"/>
        <dbReference type="ChEBI" id="CHEBI:33019"/>
        <dbReference type="ChEBI" id="CHEBI:58017"/>
        <dbReference type="ChEBI" id="CHEBI:58359"/>
        <dbReference type="ChEBI" id="CHEBI:58681"/>
        <dbReference type="EC" id="2.4.2.14"/>
    </reaction>
</comment>
<dbReference type="Gene3D" id="3.40.50.2020">
    <property type="match status" value="1"/>
</dbReference>
<dbReference type="HAMAP" id="MF_01931">
    <property type="entry name" value="PurF"/>
    <property type="match status" value="1"/>
</dbReference>
<keyword evidence="14" id="KW-1185">Reference proteome</keyword>
<name>A0A3D8IYV3_9HELI</name>
<dbReference type="CDD" id="cd00715">
    <property type="entry name" value="GPATase_N"/>
    <property type="match status" value="1"/>
</dbReference>
<feature type="binding site" evidence="7 11">
    <location>
        <position position="443"/>
    </location>
    <ligand>
        <name>[4Fe-4S] cluster</name>
        <dbReference type="ChEBI" id="CHEBI:49883"/>
    </ligand>
</feature>
<feature type="binding site" evidence="7 11">
    <location>
        <position position="391"/>
    </location>
    <ligand>
        <name>[4Fe-4S] cluster</name>
        <dbReference type="ChEBI" id="CHEBI:49883"/>
    </ligand>
</feature>
<dbReference type="AlphaFoldDB" id="A0A3D8IYV3"/>
<feature type="binding site" evidence="7 10">
    <location>
        <position position="292"/>
    </location>
    <ligand>
        <name>Mg(2+)</name>
        <dbReference type="ChEBI" id="CHEBI:18420"/>
    </ligand>
</feature>
<comment type="caution">
    <text evidence="13">The sequence shown here is derived from an EMBL/GenBank/DDBJ whole genome shotgun (WGS) entry which is preliminary data.</text>
</comment>
<evidence type="ECO:0000256" key="2">
    <source>
        <dbReference type="ARBA" id="ARBA00010138"/>
    </source>
</evidence>
<feature type="binding site" evidence="7 11">
    <location>
        <position position="440"/>
    </location>
    <ligand>
        <name>[4Fe-4S] cluster</name>
        <dbReference type="ChEBI" id="CHEBI:49883"/>
    </ligand>
</feature>
<evidence type="ECO:0000256" key="1">
    <source>
        <dbReference type="ARBA" id="ARBA00005209"/>
    </source>
</evidence>
<evidence type="ECO:0000256" key="7">
    <source>
        <dbReference type="HAMAP-Rule" id="MF_01931"/>
    </source>
</evidence>
<feature type="domain" description="Glutamine amidotransferase type-2" evidence="12">
    <location>
        <begin position="8"/>
        <end position="230"/>
    </location>
</feature>
<evidence type="ECO:0000313" key="13">
    <source>
        <dbReference type="EMBL" id="RDU69741.1"/>
    </source>
</evidence>
<organism evidence="13 14">
    <name type="scientific">Helicobacter brantae</name>
    <dbReference type="NCBI Taxonomy" id="375927"/>
    <lineage>
        <taxon>Bacteria</taxon>
        <taxon>Pseudomonadati</taxon>
        <taxon>Campylobacterota</taxon>
        <taxon>Epsilonproteobacteria</taxon>
        <taxon>Campylobacterales</taxon>
        <taxon>Helicobacteraceae</taxon>
        <taxon>Helicobacter</taxon>
    </lineage>
</organism>
<keyword evidence="4 7" id="KW-0808">Transferase</keyword>